<evidence type="ECO:0000313" key="1">
    <source>
        <dbReference type="EMBL" id="KAA3483215.1"/>
    </source>
</evidence>
<accession>A0A5B6WQB9</accession>
<dbReference type="OrthoDB" id="1740797at2759"/>
<comment type="caution">
    <text evidence="1">The sequence shown here is derived from an EMBL/GenBank/DDBJ whole genome shotgun (WGS) entry which is preliminary data.</text>
</comment>
<keyword evidence="2" id="KW-1185">Reference proteome</keyword>
<organism evidence="1 2">
    <name type="scientific">Gossypium australe</name>
    <dbReference type="NCBI Taxonomy" id="47621"/>
    <lineage>
        <taxon>Eukaryota</taxon>
        <taxon>Viridiplantae</taxon>
        <taxon>Streptophyta</taxon>
        <taxon>Embryophyta</taxon>
        <taxon>Tracheophyta</taxon>
        <taxon>Spermatophyta</taxon>
        <taxon>Magnoliopsida</taxon>
        <taxon>eudicotyledons</taxon>
        <taxon>Gunneridae</taxon>
        <taxon>Pentapetalae</taxon>
        <taxon>rosids</taxon>
        <taxon>malvids</taxon>
        <taxon>Malvales</taxon>
        <taxon>Malvaceae</taxon>
        <taxon>Malvoideae</taxon>
        <taxon>Gossypium</taxon>
    </lineage>
</organism>
<dbReference type="EMBL" id="SMMG02000002">
    <property type="protein sequence ID" value="KAA3483215.1"/>
    <property type="molecule type" value="Genomic_DNA"/>
</dbReference>
<name>A0A5B6WQB9_9ROSI</name>
<reference evidence="2" key="1">
    <citation type="journal article" date="2019" name="Plant Biotechnol. J.">
        <title>Genome sequencing of the Australian wild diploid species Gossypium australe highlights disease resistance and delayed gland morphogenesis.</title>
        <authorList>
            <person name="Cai Y."/>
            <person name="Cai X."/>
            <person name="Wang Q."/>
            <person name="Wang P."/>
            <person name="Zhang Y."/>
            <person name="Cai C."/>
            <person name="Xu Y."/>
            <person name="Wang K."/>
            <person name="Zhou Z."/>
            <person name="Wang C."/>
            <person name="Geng S."/>
            <person name="Li B."/>
            <person name="Dong Q."/>
            <person name="Hou Y."/>
            <person name="Wang H."/>
            <person name="Ai P."/>
            <person name="Liu Z."/>
            <person name="Yi F."/>
            <person name="Sun M."/>
            <person name="An G."/>
            <person name="Cheng J."/>
            <person name="Zhang Y."/>
            <person name="Shi Q."/>
            <person name="Xie Y."/>
            <person name="Shi X."/>
            <person name="Chang Y."/>
            <person name="Huang F."/>
            <person name="Chen Y."/>
            <person name="Hong S."/>
            <person name="Mi L."/>
            <person name="Sun Q."/>
            <person name="Zhang L."/>
            <person name="Zhou B."/>
            <person name="Peng R."/>
            <person name="Zhang X."/>
            <person name="Liu F."/>
        </authorList>
    </citation>
    <scope>NUCLEOTIDE SEQUENCE [LARGE SCALE GENOMIC DNA]</scope>
    <source>
        <strain evidence="2">cv. PA1801</strain>
    </source>
</reference>
<dbReference type="Proteomes" id="UP000325315">
    <property type="component" value="Unassembled WGS sequence"/>
</dbReference>
<proteinExistence type="predicted"/>
<evidence type="ECO:0000313" key="2">
    <source>
        <dbReference type="Proteomes" id="UP000325315"/>
    </source>
</evidence>
<gene>
    <name evidence="1" type="ORF">EPI10_005406</name>
</gene>
<dbReference type="AlphaFoldDB" id="A0A5B6WQB9"/>
<sequence>MAKHTLRGYMLPNLDLTMTQMIQKNLQFRGTIMEVLNQHLIRFLQLCDTFKFNRFIDDAIHLRLFLFSLIANSFS</sequence>
<protein>
    <submittedName>
        <fullName evidence="1">RING-H2 finger protein ATL63</fullName>
    </submittedName>
</protein>